<sequence>MTALLLIDVQLDFLPGGALAVPEGDAILQMLNDLQPHFDLVVATQDWHPAGHRSFASTHPGQAVFADIEWQGLPQRLWPDHCVQGSPGAALHPALNLNRVEAIFRKGIAPDIDSYSAFFDNGHRRSTGLAAYLRGRGVTHVFVAGLAADYCVYFTAKDALQEGFAVTVLEDATRGIAPDSIAAAWADLRAQGAQLASSHTVLSTGPTA</sequence>
<evidence type="ECO:0000256" key="5">
    <source>
        <dbReference type="ARBA" id="ARBA00037900"/>
    </source>
</evidence>
<dbReference type="GO" id="GO:0008936">
    <property type="term" value="F:nicotinamidase activity"/>
    <property type="evidence" value="ECO:0007669"/>
    <property type="project" value="UniProtKB-EC"/>
</dbReference>
<keyword evidence="11" id="KW-1185">Reference proteome</keyword>
<dbReference type="RefSeq" id="WP_157561800.1">
    <property type="nucleotide sequence ID" value="NZ_WQKZ01000001.1"/>
</dbReference>
<keyword evidence="3" id="KW-0479">Metal-binding</keyword>
<evidence type="ECO:0000313" key="11">
    <source>
        <dbReference type="Proteomes" id="UP000441336"/>
    </source>
</evidence>
<comment type="similarity">
    <text evidence="1">Belongs to the isochorismatase family.</text>
</comment>
<evidence type="ECO:0000256" key="4">
    <source>
        <dbReference type="ARBA" id="ARBA00022801"/>
    </source>
</evidence>
<evidence type="ECO:0000313" key="10">
    <source>
        <dbReference type="EMBL" id="MVN75030.1"/>
    </source>
</evidence>
<dbReference type="InterPro" id="IPR000868">
    <property type="entry name" value="Isochorismatase-like_dom"/>
</dbReference>
<comment type="pathway">
    <text evidence="5">Cofactor biosynthesis; nicotinate biosynthesis; nicotinate from nicotinamide: step 1/1.</text>
</comment>
<evidence type="ECO:0000256" key="3">
    <source>
        <dbReference type="ARBA" id="ARBA00022723"/>
    </source>
</evidence>
<accession>A0A7K1T9F5</accession>
<keyword evidence="4 10" id="KW-0378">Hydrolase</keyword>
<reference evidence="10 11" key="1">
    <citation type="submission" date="2019-12" db="EMBL/GenBank/DDBJ databases">
        <title>Hymenobacter sp. HMF4947 Genome sequencing and assembly.</title>
        <authorList>
            <person name="Kang H."/>
            <person name="Cha I."/>
            <person name="Kim H."/>
            <person name="Joh K."/>
        </authorList>
    </citation>
    <scope>NUCLEOTIDE SEQUENCE [LARGE SCALE GENOMIC DNA]</scope>
    <source>
        <strain evidence="10 11">HMF4947</strain>
    </source>
</reference>
<dbReference type="FunFam" id="3.40.50.850:FF:000006">
    <property type="entry name" value="Bifunctional pyrazinamidase/nicotinamidase"/>
    <property type="match status" value="1"/>
</dbReference>
<dbReference type="AlphaFoldDB" id="A0A7K1T9F5"/>
<proteinExistence type="inferred from homology"/>
<evidence type="ECO:0000256" key="6">
    <source>
        <dbReference type="ARBA" id="ARBA00039017"/>
    </source>
</evidence>
<dbReference type="CDD" id="cd01011">
    <property type="entry name" value="nicotinamidase"/>
    <property type="match status" value="1"/>
</dbReference>
<dbReference type="GO" id="GO:0019363">
    <property type="term" value="P:pyridine nucleotide biosynthetic process"/>
    <property type="evidence" value="ECO:0007669"/>
    <property type="project" value="UniProtKB-KW"/>
</dbReference>
<evidence type="ECO:0000256" key="2">
    <source>
        <dbReference type="ARBA" id="ARBA00022642"/>
    </source>
</evidence>
<dbReference type="NCBIfam" id="NF008623">
    <property type="entry name" value="PRK11609.1"/>
    <property type="match status" value="1"/>
</dbReference>
<keyword evidence="2" id="KW-0662">Pyridine nucleotide biosynthesis</keyword>
<dbReference type="InterPro" id="IPR052347">
    <property type="entry name" value="Isochorismatase_Nicotinamidase"/>
</dbReference>
<evidence type="ECO:0000256" key="8">
    <source>
        <dbReference type="ARBA" id="ARBA00072277"/>
    </source>
</evidence>
<evidence type="ECO:0000256" key="1">
    <source>
        <dbReference type="ARBA" id="ARBA00006336"/>
    </source>
</evidence>
<dbReference type="EMBL" id="WQKZ01000001">
    <property type="protein sequence ID" value="MVN75030.1"/>
    <property type="molecule type" value="Genomic_DNA"/>
</dbReference>
<dbReference type="SUPFAM" id="SSF52499">
    <property type="entry name" value="Isochorismatase-like hydrolases"/>
    <property type="match status" value="1"/>
</dbReference>
<evidence type="ECO:0000256" key="7">
    <source>
        <dbReference type="ARBA" id="ARBA00043224"/>
    </source>
</evidence>
<feature type="domain" description="Isochorismatase-like" evidence="9">
    <location>
        <begin position="2"/>
        <end position="198"/>
    </location>
</feature>
<dbReference type="Proteomes" id="UP000441336">
    <property type="component" value="Unassembled WGS sequence"/>
</dbReference>
<gene>
    <name evidence="10" type="primary">pncA</name>
    <name evidence="10" type="ORF">GO988_01685</name>
</gene>
<dbReference type="PANTHER" id="PTHR11080:SF2">
    <property type="entry name" value="LD05707P"/>
    <property type="match status" value="1"/>
</dbReference>
<organism evidence="10 11">
    <name type="scientific">Hymenobacter ginkgonis</name>
    <dbReference type="NCBI Taxonomy" id="2682976"/>
    <lineage>
        <taxon>Bacteria</taxon>
        <taxon>Pseudomonadati</taxon>
        <taxon>Bacteroidota</taxon>
        <taxon>Cytophagia</taxon>
        <taxon>Cytophagales</taxon>
        <taxon>Hymenobacteraceae</taxon>
        <taxon>Hymenobacter</taxon>
    </lineage>
</organism>
<evidence type="ECO:0000259" key="9">
    <source>
        <dbReference type="Pfam" id="PF00857"/>
    </source>
</evidence>
<dbReference type="Pfam" id="PF00857">
    <property type="entry name" value="Isochorismatase"/>
    <property type="match status" value="1"/>
</dbReference>
<dbReference type="GO" id="GO:0046872">
    <property type="term" value="F:metal ion binding"/>
    <property type="evidence" value="ECO:0007669"/>
    <property type="project" value="UniProtKB-KW"/>
</dbReference>
<comment type="caution">
    <text evidence="10">The sequence shown here is derived from an EMBL/GenBank/DDBJ whole genome shotgun (WGS) entry which is preliminary data.</text>
</comment>
<protein>
    <recommendedName>
        <fullName evidence="8">Nicotinamidase</fullName>
        <ecNumber evidence="6">3.5.1.19</ecNumber>
    </recommendedName>
    <alternativeName>
        <fullName evidence="7">Nicotinamide deamidase</fullName>
    </alternativeName>
</protein>
<dbReference type="Gene3D" id="3.40.50.850">
    <property type="entry name" value="Isochorismatase-like"/>
    <property type="match status" value="1"/>
</dbReference>
<dbReference type="InterPro" id="IPR036380">
    <property type="entry name" value="Isochorismatase-like_sf"/>
</dbReference>
<dbReference type="PANTHER" id="PTHR11080">
    <property type="entry name" value="PYRAZINAMIDASE/NICOTINAMIDASE"/>
    <property type="match status" value="1"/>
</dbReference>
<dbReference type="EC" id="3.5.1.19" evidence="6"/>
<name>A0A7K1T9F5_9BACT</name>